<dbReference type="Gene3D" id="3.90.520.10">
    <property type="entry name" value="SMAD MH1 domain"/>
    <property type="match status" value="1"/>
</dbReference>
<reference evidence="13" key="2">
    <citation type="journal article" date="2007" name="PLoS Biol.">
        <title>Survey sequencing and comparative analysis of the elephant shark (Callorhinchus milii) genome.</title>
        <authorList>
            <person name="Venkatesh B."/>
            <person name="Kirkness E.F."/>
            <person name="Loh Y.H."/>
            <person name="Halpern A.L."/>
            <person name="Lee A.P."/>
            <person name="Johnson J."/>
            <person name="Dandona N."/>
            <person name="Viswanathan L.D."/>
            <person name="Tay A."/>
            <person name="Venter J.C."/>
            <person name="Strausberg R.L."/>
            <person name="Brenner S."/>
        </authorList>
    </citation>
    <scope>NUCLEOTIDE SEQUENCE [LARGE SCALE GENOMIC DNA]</scope>
</reference>
<reference evidence="12" key="5">
    <citation type="submission" date="2025-09" db="UniProtKB">
        <authorList>
            <consortium name="Ensembl"/>
        </authorList>
    </citation>
    <scope>IDENTIFICATION</scope>
</reference>
<evidence type="ECO:0000256" key="2">
    <source>
        <dbReference type="ARBA" id="ARBA00022723"/>
    </source>
</evidence>
<dbReference type="PANTHER" id="PTHR13703">
    <property type="entry name" value="SMAD"/>
    <property type="match status" value="1"/>
</dbReference>
<feature type="region of interest" description="Disordered" evidence="8">
    <location>
        <begin position="69"/>
        <end position="90"/>
    </location>
</feature>
<dbReference type="PANTHER" id="PTHR13703:SF44">
    <property type="entry name" value="MOTHERS AGAINST DECAPENTAPLEGIC HOMOLOG 7"/>
    <property type="match status" value="1"/>
</dbReference>
<dbReference type="SUPFAM" id="SSF49879">
    <property type="entry name" value="SMAD/FHA domain"/>
    <property type="match status" value="1"/>
</dbReference>
<dbReference type="OrthoDB" id="5946219at2759"/>
<dbReference type="SMART" id="SM00523">
    <property type="entry name" value="DWA"/>
    <property type="match status" value="1"/>
</dbReference>
<keyword evidence="7" id="KW-0963">Cytoplasm</keyword>
<keyword evidence="4 7" id="KW-0805">Transcription regulation</keyword>
<evidence type="ECO:0000259" key="10">
    <source>
        <dbReference type="PROSITE" id="PS51075"/>
    </source>
</evidence>
<dbReference type="PROSITE" id="PS51076">
    <property type="entry name" value="MH2"/>
    <property type="match status" value="1"/>
</dbReference>
<evidence type="ECO:0000256" key="6">
    <source>
        <dbReference type="ARBA" id="ARBA00023242"/>
    </source>
</evidence>
<keyword evidence="9" id="KW-0732">Signal</keyword>
<dbReference type="InterPro" id="IPR036578">
    <property type="entry name" value="SMAD_MH1_sf"/>
</dbReference>
<dbReference type="PROSITE" id="PS51075">
    <property type="entry name" value="MH1"/>
    <property type="match status" value="1"/>
</dbReference>
<dbReference type="InterPro" id="IPR017855">
    <property type="entry name" value="SMAD-like_dom_sf"/>
</dbReference>
<dbReference type="AlphaFoldDB" id="A0A4W3J3H5"/>
<gene>
    <name evidence="12" type="primary">LOC103187348</name>
</gene>
<evidence type="ECO:0000256" key="1">
    <source>
        <dbReference type="ARBA" id="ARBA00005545"/>
    </source>
</evidence>
<dbReference type="GO" id="GO:0046872">
    <property type="term" value="F:metal ion binding"/>
    <property type="evidence" value="ECO:0007669"/>
    <property type="project" value="UniProtKB-KW"/>
</dbReference>
<dbReference type="InterPro" id="IPR001132">
    <property type="entry name" value="SMAD_dom_Dwarfin-type"/>
</dbReference>
<evidence type="ECO:0000256" key="5">
    <source>
        <dbReference type="ARBA" id="ARBA00023163"/>
    </source>
</evidence>
<keyword evidence="13" id="KW-1185">Reference proteome</keyword>
<sequence length="430" mass="48933">MLHLCAAFAVLCPLSPGWLHALRRCSFCPVWWDCKACEQLSEGRSKPRMFRTKRSALVRRLWRSHTTLGGEAAEGQPESTSQPEPERDTNAHTCCCGKTSKGADHELKALTHSLLKRLKEKQLQILLQAVESKGGAGTGCLLLPRMLDPKLSKHTSYSLPVLLCKVFRWPDLKSSSELKRLYCCEMYGINSTDYYCCNPHHLSRLCELESPPPPYSKFPMELLKQPADSPNPPPSSTETGGPHYTAPDGLSDSRISQELGSRAHWCVVAYWEERTRVGRLYTAQEPSLDIFYDLPHGNGFCLGQLNSDNKSQLVTKVRRKIGYGIQLSRERDGVWVYNRSHYPVFIKSVTLDNPDSRTLLVHKVYPGYSIKAFDYEKSCSLQRPNDHDFTHEPWSGYSVQISFVKGWGQCYTRQFITSCPCWLEVFFNNR</sequence>
<dbReference type="STRING" id="7868.ENSCMIP00000032728"/>
<keyword evidence="5 7" id="KW-0804">Transcription</keyword>
<evidence type="ECO:0000313" key="13">
    <source>
        <dbReference type="Proteomes" id="UP000314986"/>
    </source>
</evidence>
<name>A0A4W3J3H5_CALMI</name>
<evidence type="ECO:0000256" key="8">
    <source>
        <dbReference type="SAM" id="MobiDB-lite"/>
    </source>
</evidence>
<dbReference type="GeneTree" id="ENSGT00940000159872"/>
<protein>
    <recommendedName>
        <fullName evidence="7">Mothers against decapentaplegic homolog</fullName>
        <shortName evidence="7">MAD homolog</shortName>
        <shortName evidence="7">Mothers against DPP homolog</shortName>
    </recommendedName>
    <alternativeName>
        <fullName evidence="7">SMAD family member</fullName>
    </alternativeName>
</protein>
<keyword evidence="6 7" id="KW-0539">Nucleus</keyword>
<evidence type="ECO:0000256" key="7">
    <source>
        <dbReference type="RuleBase" id="RU361195"/>
    </source>
</evidence>
<comment type="similarity">
    <text evidence="1 7">Belongs to the dwarfin/SMAD family.</text>
</comment>
<dbReference type="Gene3D" id="2.60.200.10">
    <property type="match status" value="1"/>
</dbReference>
<dbReference type="GO" id="GO:0005737">
    <property type="term" value="C:cytoplasm"/>
    <property type="evidence" value="ECO:0007669"/>
    <property type="project" value="UniProtKB-SubCell"/>
</dbReference>
<dbReference type="Pfam" id="PF03165">
    <property type="entry name" value="MH1"/>
    <property type="match status" value="1"/>
</dbReference>
<proteinExistence type="inferred from homology"/>
<dbReference type="Ensembl" id="ENSCMIT00000033232.1">
    <property type="protein sequence ID" value="ENSCMIP00000032728.1"/>
    <property type="gene ID" value="ENSCMIG00000014000.1"/>
</dbReference>
<dbReference type="InterPro" id="IPR003619">
    <property type="entry name" value="MAD_homology1_Dwarfin-type"/>
</dbReference>
<reference evidence="13" key="1">
    <citation type="journal article" date="2006" name="Science">
        <title>Ancient noncoding elements conserved in the human genome.</title>
        <authorList>
            <person name="Venkatesh B."/>
            <person name="Kirkness E.F."/>
            <person name="Loh Y.H."/>
            <person name="Halpern A.L."/>
            <person name="Lee A.P."/>
            <person name="Johnson J."/>
            <person name="Dandona N."/>
            <person name="Viswanathan L.D."/>
            <person name="Tay A."/>
            <person name="Venter J.C."/>
            <person name="Strausberg R.L."/>
            <person name="Brenner S."/>
        </authorList>
    </citation>
    <scope>NUCLEOTIDE SEQUENCE [LARGE SCALE GENOMIC DNA]</scope>
</reference>
<feature type="signal peptide" evidence="9">
    <location>
        <begin position="1"/>
        <end position="21"/>
    </location>
</feature>
<feature type="domain" description="MH1" evidence="10">
    <location>
        <begin position="56"/>
        <end position="211"/>
    </location>
</feature>
<dbReference type="InterPro" id="IPR008984">
    <property type="entry name" value="SMAD_FHA_dom_sf"/>
</dbReference>
<dbReference type="SUPFAM" id="SSF56366">
    <property type="entry name" value="SMAD MH1 domain"/>
    <property type="match status" value="1"/>
</dbReference>
<dbReference type="InParanoid" id="A0A4W3J3H5"/>
<evidence type="ECO:0000256" key="9">
    <source>
        <dbReference type="SAM" id="SignalP"/>
    </source>
</evidence>
<evidence type="ECO:0000313" key="12">
    <source>
        <dbReference type="Ensembl" id="ENSCMIP00000032728.1"/>
    </source>
</evidence>
<dbReference type="GeneID" id="103187348"/>
<dbReference type="GO" id="GO:0070411">
    <property type="term" value="F:I-SMAD binding"/>
    <property type="evidence" value="ECO:0007669"/>
    <property type="project" value="TreeGrafter"/>
</dbReference>
<dbReference type="GO" id="GO:0060395">
    <property type="term" value="P:SMAD protein signal transduction"/>
    <property type="evidence" value="ECO:0007669"/>
    <property type="project" value="TreeGrafter"/>
</dbReference>
<reference evidence="12" key="4">
    <citation type="submission" date="2025-08" db="UniProtKB">
        <authorList>
            <consortium name="Ensembl"/>
        </authorList>
    </citation>
    <scope>IDENTIFICATION</scope>
</reference>
<dbReference type="Pfam" id="PF03166">
    <property type="entry name" value="MH2"/>
    <property type="match status" value="1"/>
</dbReference>
<dbReference type="GO" id="GO:0071144">
    <property type="term" value="C:heteromeric SMAD protein complex"/>
    <property type="evidence" value="ECO:0007669"/>
    <property type="project" value="TreeGrafter"/>
</dbReference>
<evidence type="ECO:0000256" key="4">
    <source>
        <dbReference type="ARBA" id="ARBA00023015"/>
    </source>
</evidence>
<feature type="chain" id="PRO_5021360249" description="Mothers against decapentaplegic homolog" evidence="9">
    <location>
        <begin position="22"/>
        <end position="430"/>
    </location>
</feature>
<dbReference type="FunFam" id="2.60.200.10:FF:000004">
    <property type="entry name" value="Mothers against decapentaplegic homolog"/>
    <property type="match status" value="1"/>
</dbReference>
<dbReference type="FunCoup" id="A0A4W3J3H5">
    <property type="interactions" value="291"/>
</dbReference>
<evidence type="ECO:0000256" key="3">
    <source>
        <dbReference type="ARBA" id="ARBA00022833"/>
    </source>
</evidence>
<dbReference type="Proteomes" id="UP000314986">
    <property type="component" value="Unassembled WGS sequence"/>
</dbReference>
<dbReference type="InterPro" id="IPR013790">
    <property type="entry name" value="Dwarfin"/>
</dbReference>
<reference evidence="13" key="3">
    <citation type="journal article" date="2014" name="Nature">
        <title>Elephant shark genome provides unique insights into gnathostome evolution.</title>
        <authorList>
            <consortium name="International Elephant Shark Genome Sequencing Consortium"/>
            <person name="Venkatesh B."/>
            <person name="Lee A.P."/>
            <person name="Ravi V."/>
            <person name="Maurya A.K."/>
            <person name="Lian M.M."/>
            <person name="Swann J.B."/>
            <person name="Ohta Y."/>
            <person name="Flajnik M.F."/>
            <person name="Sutoh Y."/>
            <person name="Kasahara M."/>
            <person name="Hoon S."/>
            <person name="Gangu V."/>
            <person name="Roy S.W."/>
            <person name="Irimia M."/>
            <person name="Korzh V."/>
            <person name="Kondrychyn I."/>
            <person name="Lim Z.W."/>
            <person name="Tay B.H."/>
            <person name="Tohari S."/>
            <person name="Kong K.W."/>
            <person name="Ho S."/>
            <person name="Lorente-Galdos B."/>
            <person name="Quilez J."/>
            <person name="Marques-Bonet T."/>
            <person name="Raney B.J."/>
            <person name="Ingham P.W."/>
            <person name="Tay A."/>
            <person name="Hillier L.W."/>
            <person name="Minx P."/>
            <person name="Boehm T."/>
            <person name="Wilson R.K."/>
            <person name="Brenner S."/>
            <person name="Warren W.C."/>
        </authorList>
    </citation>
    <scope>NUCLEOTIDE SEQUENCE [LARGE SCALE GENOMIC DNA]</scope>
</reference>
<organism evidence="12 13">
    <name type="scientific">Callorhinchus milii</name>
    <name type="common">Ghost shark</name>
    <dbReference type="NCBI Taxonomy" id="7868"/>
    <lineage>
        <taxon>Eukaryota</taxon>
        <taxon>Metazoa</taxon>
        <taxon>Chordata</taxon>
        <taxon>Craniata</taxon>
        <taxon>Vertebrata</taxon>
        <taxon>Chondrichthyes</taxon>
        <taxon>Holocephali</taxon>
        <taxon>Chimaeriformes</taxon>
        <taxon>Callorhinchidae</taxon>
        <taxon>Callorhinchus</taxon>
    </lineage>
</organism>
<dbReference type="SMART" id="SM00524">
    <property type="entry name" value="DWB"/>
    <property type="match status" value="1"/>
</dbReference>
<comment type="subcellular location">
    <subcellularLocation>
        <location evidence="7">Cytoplasm</location>
    </subcellularLocation>
    <subcellularLocation>
        <location evidence="7">Nucleus</location>
    </subcellularLocation>
</comment>
<dbReference type="GO" id="GO:0006357">
    <property type="term" value="P:regulation of transcription by RNA polymerase II"/>
    <property type="evidence" value="ECO:0007669"/>
    <property type="project" value="TreeGrafter"/>
</dbReference>
<keyword evidence="3" id="KW-0862">Zinc</keyword>
<evidence type="ECO:0000259" key="11">
    <source>
        <dbReference type="PROSITE" id="PS51076"/>
    </source>
</evidence>
<dbReference type="OMA" id="CKIFRWP"/>
<dbReference type="GO" id="GO:0140416">
    <property type="term" value="F:transcription regulator inhibitor activity"/>
    <property type="evidence" value="ECO:0007669"/>
    <property type="project" value="TreeGrafter"/>
</dbReference>
<dbReference type="GO" id="GO:0030154">
    <property type="term" value="P:cell differentiation"/>
    <property type="evidence" value="ECO:0007669"/>
    <property type="project" value="TreeGrafter"/>
</dbReference>
<accession>A0A4W3J3H5</accession>
<keyword evidence="2" id="KW-0479">Metal-binding</keyword>
<dbReference type="InterPro" id="IPR013019">
    <property type="entry name" value="MAD_homology_MH1"/>
</dbReference>
<feature type="region of interest" description="Disordered" evidence="8">
    <location>
        <begin position="217"/>
        <end position="251"/>
    </location>
</feature>
<dbReference type="GO" id="GO:0009653">
    <property type="term" value="P:anatomical structure morphogenesis"/>
    <property type="evidence" value="ECO:0007669"/>
    <property type="project" value="TreeGrafter"/>
</dbReference>
<dbReference type="KEGG" id="cmk:103187348"/>
<feature type="domain" description="MH2" evidence="11">
    <location>
        <begin position="265"/>
        <end position="430"/>
    </location>
</feature>